<dbReference type="EMBL" id="JABANO010022591">
    <property type="protein sequence ID" value="KAF4724916.1"/>
    <property type="molecule type" value="Genomic_DNA"/>
</dbReference>
<dbReference type="AlphaFoldDB" id="A0A7J6RX07"/>
<feature type="region of interest" description="Disordered" evidence="1">
    <location>
        <begin position="214"/>
        <end position="268"/>
    </location>
</feature>
<feature type="region of interest" description="Disordered" evidence="1">
    <location>
        <begin position="1"/>
        <end position="27"/>
    </location>
</feature>
<keyword evidence="3" id="KW-1185">Reference proteome</keyword>
<evidence type="ECO:0000256" key="1">
    <source>
        <dbReference type="SAM" id="MobiDB-lite"/>
    </source>
</evidence>
<gene>
    <name evidence="2" type="ORF">FOZ63_033640</name>
</gene>
<evidence type="ECO:0000313" key="3">
    <source>
        <dbReference type="Proteomes" id="UP000553632"/>
    </source>
</evidence>
<accession>A0A7J6RX07</accession>
<dbReference type="Proteomes" id="UP000553632">
    <property type="component" value="Unassembled WGS sequence"/>
</dbReference>
<comment type="caution">
    <text evidence="2">The sequence shown here is derived from an EMBL/GenBank/DDBJ whole genome shotgun (WGS) entry which is preliminary data.</text>
</comment>
<organism evidence="2 3">
    <name type="scientific">Perkinsus olseni</name>
    <name type="common">Perkinsus atlanticus</name>
    <dbReference type="NCBI Taxonomy" id="32597"/>
    <lineage>
        <taxon>Eukaryota</taxon>
        <taxon>Sar</taxon>
        <taxon>Alveolata</taxon>
        <taxon>Perkinsozoa</taxon>
        <taxon>Perkinsea</taxon>
        <taxon>Perkinsida</taxon>
        <taxon>Perkinsidae</taxon>
        <taxon>Perkinsus</taxon>
    </lineage>
</organism>
<evidence type="ECO:0000313" key="2">
    <source>
        <dbReference type="EMBL" id="KAF4724916.1"/>
    </source>
</evidence>
<protein>
    <submittedName>
        <fullName evidence="2">Uncharacterized protein</fullName>
    </submittedName>
</protein>
<proteinExistence type="predicted"/>
<sequence>MMRTSVDPNQILEAPSEPPPPGLYLNDGSIPDPHLSDVLLTAAEEGWSIRFRFWDNSTVSFPAQAYRRDPSRRCFWLGESTERRLLFRRTPIPKQHMLSSTRARDVGICQTLESRLYLVLETLRIPLKPATVEPEEPSDTTKSSVDAPSATKRQRSSSESNTVDSPTVKRLGRRSTNTKELEGVNGQATEGDGSLTTASVAETGRTQPDELAQLESSQGGVPSKLQEPSYAPRPSRHPSPEKKDADEATAVPGESFGNTMGQLAPRLDEETLDWLTENEEDLLRWVEEGI</sequence>
<name>A0A7J6RX07_PEROL</name>
<feature type="region of interest" description="Disordered" evidence="1">
    <location>
        <begin position="130"/>
        <end position="195"/>
    </location>
</feature>
<reference evidence="2 3" key="1">
    <citation type="submission" date="2020-04" db="EMBL/GenBank/DDBJ databases">
        <title>Perkinsus olseni comparative genomics.</title>
        <authorList>
            <person name="Bogema D.R."/>
        </authorList>
    </citation>
    <scope>NUCLEOTIDE SEQUENCE [LARGE SCALE GENOMIC DNA]</scope>
    <source>
        <strain evidence="2 3">ATCC PRA-207</strain>
    </source>
</reference>